<protein>
    <recommendedName>
        <fullName evidence="5">3-carboxymuconate cyclase</fullName>
    </recommendedName>
</protein>
<proteinExistence type="predicted"/>
<dbReference type="SUPFAM" id="SSF50956">
    <property type="entry name" value="Thermostable phytase (3-phytase)"/>
    <property type="match status" value="1"/>
</dbReference>
<evidence type="ECO:0000313" key="4">
    <source>
        <dbReference type="Proteomes" id="UP001498398"/>
    </source>
</evidence>
<dbReference type="EMBL" id="JBANRG010000055">
    <property type="protein sequence ID" value="KAK7443215.1"/>
    <property type="molecule type" value="Genomic_DNA"/>
</dbReference>
<evidence type="ECO:0000256" key="1">
    <source>
        <dbReference type="SAM" id="MobiDB-lite"/>
    </source>
</evidence>
<feature type="signal peptide" evidence="2">
    <location>
        <begin position="1"/>
        <end position="20"/>
    </location>
</feature>
<keyword evidence="2" id="KW-0732">Signal</keyword>
<feature type="compositionally biased region" description="Low complexity" evidence="1">
    <location>
        <begin position="34"/>
        <end position="52"/>
    </location>
</feature>
<name>A0ABR1IZ41_9AGAR</name>
<feature type="region of interest" description="Disordered" evidence="1">
    <location>
        <begin position="27"/>
        <end position="52"/>
    </location>
</feature>
<evidence type="ECO:0008006" key="5">
    <source>
        <dbReference type="Google" id="ProtNLM"/>
    </source>
</evidence>
<dbReference type="Proteomes" id="UP001498398">
    <property type="component" value="Unassembled WGS sequence"/>
</dbReference>
<dbReference type="InterPro" id="IPR015943">
    <property type="entry name" value="WD40/YVTN_repeat-like_dom_sf"/>
</dbReference>
<keyword evidence="4" id="KW-1185">Reference proteome</keyword>
<reference evidence="3 4" key="1">
    <citation type="submission" date="2024-01" db="EMBL/GenBank/DDBJ databases">
        <title>A draft genome for the cacao thread blight pathogen Marasmiellus scandens.</title>
        <authorList>
            <person name="Baruah I.K."/>
            <person name="Leung J."/>
            <person name="Bukari Y."/>
            <person name="Amoako-Attah I."/>
            <person name="Meinhardt L.W."/>
            <person name="Bailey B.A."/>
            <person name="Cohen S.P."/>
        </authorList>
    </citation>
    <scope>NUCLEOTIDE SEQUENCE [LARGE SCALE GENOMIC DNA]</scope>
    <source>
        <strain evidence="3 4">GH-19</strain>
    </source>
</reference>
<evidence type="ECO:0000256" key="2">
    <source>
        <dbReference type="SAM" id="SignalP"/>
    </source>
</evidence>
<evidence type="ECO:0000313" key="3">
    <source>
        <dbReference type="EMBL" id="KAK7443215.1"/>
    </source>
</evidence>
<organism evidence="3 4">
    <name type="scientific">Marasmiellus scandens</name>
    <dbReference type="NCBI Taxonomy" id="2682957"/>
    <lineage>
        <taxon>Eukaryota</taxon>
        <taxon>Fungi</taxon>
        <taxon>Dikarya</taxon>
        <taxon>Basidiomycota</taxon>
        <taxon>Agaricomycotina</taxon>
        <taxon>Agaricomycetes</taxon>
        <taxon>Agaricomycetidae</taxon>
        <taxon>Agaricales</taxon>
        <taxon>Marasmiineae</taxon>
        <taxon>Omphalotaceae</taxon>
        <taxon>Marasmiellus</taxon>
    </lineage>
</organism>
<comment type="caution">
    <text evidence="3">The sequence shown here is derived from an EMBL/GenBank/DDBJ whole genome shotgun (WGS) entry which is preliminary data.</text>
</comment>
<dbReference type="Gene3D" id="2.130.10.10">
    <property type="entry name" value="YVTN repeat-like/Quinoprotein amine dehydrogenase"/>
    <property type="match status" value="1"/>
</dbReference>
<feature type="chain" id="PRO_5046147089" description="3-carboxymuconate cyclase" evidence="2">
    <location>
        <begin position="21"/>
        <end position="450"/>
    </location>
</feature>
<accession>A0ABR1IZ41</accession>
<sequence>MKFSISTINFLTLAVALASATPINVQRRTSTWPSSASSSANGTAGASGSTSNSTIDAGKTQCGCASNGKTSFPGALYFMTNEPDVNNLVIHGINDDGTLTFTGVLPIGGRGSKEVTDPVDVDPLGSQASVKVSGNTIFIANAGSNTVSMFNIDPNDPTNPTPAGFPISSGGEFPVSITVSKKTGQVCVLNTGAVNGVSCYTSDPQLGLTPVPNTIRSLNLNQTSPPSAPENTGSQAVFTDDGLRLLASVKGNPGFLASWDVNEDGSLSEDFVMNTPSDGGLLSGLSNIGASKDVPALVVTDAALGVNVFKFDDQNVKSKASNTPVPIDGQGGVSWAEFSPVTGNFYVTDKETATLTEINVADDLTASVVGQTKLDNNSKVIDLEIATIGEKDFAYILAPNAALINVLELQAPGNVVKVEDKDFCQSLSNAGVKFDAVNIQAMNAFFVGVL</sequence>
<gene>
    <name evidence="3" type="ORF">VKT23_015812</name>
</gene>